<dbReference type="GO" id="GO:0045259">
    <property type="term" value="C:proton-transporting ATP synthase complex"/>
    <property type="evidence" value="ECO:0007669"/>
    <property type="project" value="UniProtKB-KW"/>
</dbReference>
<accession>A0A0S2MPE4</accession>
<keyword evidence="6 12" id="KW-0812">Transmembrane</keyword>
<keyword evidence="10 12" id="KW-0496">Mitochondrion</keyword>
<keyword evidence="5 12" id="KW-0138">CF(0)</keyword>
<dbReference type="AlphaFoldDB" id="A0A0S2MPE4"/>
<evidence type="ECO:0000256" key="8">
    <source>
        <dbReference type="ARBA" id="ARBA00022989"/>
    </source>
</evidence>
<gene>
    <name evidence="14" type="primary">atp8</name>
</gene>
<protein>
    <recommendedName>
        <fullName evidence="12">ATP synthase complex subunit 8</fullName>
    </recommendedName>
</protein>
<comment type="subunit">
    <text evidence="3">F-type ATPases have 2 components, CF(1) - the catalytic core - and CF(0) - the membrane proton channel.</text>
</comment>
<dbReference type="GO" id="GO:0015078">
    <property type="term" value="F:proton transmembrane transporter activity"/>
    <property type="evidence" value="ECO:0007669"/>
    <property type="project" value="InterPro"/>
</dbReference>
<name>A0A0S2MPE4_9CUCU</name>
<evidence type="ECO:0000256" key="7">
    <source>
        <dbReference type="ARBA" id="ARBA00022781"/>
    </source>
</evidence>
<evidence type="ECO:0000256" key="13">
    <source>
        <dbReference type="SAM" id="Phobius"/>
    </source>
</evidence>
<evidence type="ECO:0000256" key="9">
    <source>
        <dbReference type="ARBA" id="ARBA00023065"/>
    </source>
</evidence>
<comment type="similarity">
    <text evidence="2 12">Belongs to the ATPase protein 8 family.</text>
</comment>
<keyword evidence="8 13" id="KW-1133">Transmembrane helix</keyword>
<evidence type="ECO:0000256" key="2">
    <source>
        <dbReference type="ARBA" id="ARBA00008892"/>
    </source>
</evidence>
<evidence type="ECO:0000256" key="5">
    <source>
        <dbReference type="ARBA" id="ARBA00022547"/>
    </source>
</evidence>
<sequence length="50" mass="6390">MPQMMPLNWMMLFLYFIMLFMILNILLYFNFQPIPNMKNLKFKKIINWKW</sequence>
<evidence type="ECO:0000256" key="3">
    <source>
        <dbReference type="ARBA" id="ARBA00011291"/>
    </source>
</evidence>
<evidence type="ECO:0000256" key="6">
    <source>
        <dbReference type="ARBA" id="ARBA00022692"/>
    </source>
</evidence>
<dbReference type="Pfam" id="PF00895">
    <property type="entry name" value="ATP-synt_8"/>
    <property type="match status" value="1"/>
</dbReference>
<evidence type="ECO:0000256" key="4">
    <source>
        <dbReference type="ARBA" id="ARBA00022448"/>
    </source>
</evidence>
<keyword evidence="7 12" id="KW-0375">Hydrogen ion transport</keyword>
<feature type="transmembrane region" description="Helical" evidence="13">
    <location>
        <begin position="12"/>
        <end position="31"/>
    </location>
</feature>
<dbReference type="GO" id="GO:0015986">
    <property type="term" value="P:proton motive force-driven ATP synthesis"/>
    <property type="evidence" value="ECO:0007669"/>
    <property type="project" value="InterPro"/>
</dbReference>
<keyword evidence="11 13" id="KW-0472">Membrane</keyword>
<organism evidence="14">
    <name type="scientific">Coccidula rufa</name>
    <dbReference type="NCBI Taxonomy" id="115345"/>
    <lineage>
        <taxon>Eukaryota</taxon>
        <taxon>Metazoa</taxon>
        <taxon>Ecdysozoa</taxon>
        <taxon>Arthropoda</taxon>
        <taxon>Hexapoda</taxon>
        <taxon>Insecta</taxon>
        <taxon>Pterygota</taxon>
        <taxon>Neoptera</taxon>
        <taxon>Endopterygota</taxon>
        <taxon>Coleoptera</taxon>
        <taxon>Polyphaga</taxon>
        <taxon>Cucujiformia</taxon>
        <taxon>Coccinelloidea</taxon>
        <taxon>Coccinellidae</taxon>
        <taxon>Coccidulinae</taxon>
        <taxon>Coccidulini</taxon>
        <taxon>Coccidula</taxon>
    </lineage>
</organism>
<dbReference type="EMBL" id="JX412767">
    <property type="protein sequence ID" value="ALO76593.1"/>
    <property type="molecule type" value="Genomic_DNA"/>
</dbReference>
<evidence type="ECO:0000256" key="11">
    <source>
        <dbReference type="ARBA" id="ARBA00023136"/>
    </source>
</evidence>
<evidence type="ECO:0000313" key="14">
    <source>
        <dbReference type="EMBL" id="ALO76593.1"/>
    </source>
</evidence>
<keyword evidence="9 12" id="KW-0406">Ion transport</keyword>
<geneLocation type="mitochondrion" evidence="14"/>
<evidence type="ECO:0000256" key="1">
    <source>
        <dbReference type="ARBA" id="ARBA00004304"/>
    </source>
</evidence>
<dbReference type="InterPro" id="IPR001421">
    <property type="entry name" value="ATP8_metazoa"/>
</dbReference>
<reference evidence="14" key="1">
    <citation type="submission" date="2012-06" db="EMBL/GenBank/DDBJ databases">
        <title>Mitogenomics of the Coleoptera under dense taxon sampling.</title>
        <authorList>
            <person name="Timmermans M.J.T.N."/>
            <person name="Lim J."/>
            <person name="Dodsworth S."/>
            <person name="Haran J."/>
            <person name="Ahrens D."/>
            <person name="Bocak L."/>
            <person name="London A."/>
            <person name="Culverwell L."/>
            <person name="Vogler A.P."/>
        </authorList>
    </citation>
    <scope>NUCLEOTIDE SEQUENCE</scope>
</reference>
<evidence type="ECO:0000256" key="10">
    <source>
        <dbReference type="ARBA" id="ARBA00023128"/>
    </source>
</evidence>
<proteinExistence type="inferred from homology"/>
<dbReference type="GO" id="GO:0031966">
    <property type="term" value="C:mitochondrial membrane"/>
    <property type="evidence" value="ECO:0007669"/>
    <property type="project" value="UniProtKB-SubCell"/>
</dbReference>
<keyword evidence="4 12" id="KW-0813">Transport</keyword>
<comment type="subcellular location">
    <subcellularLocation>
        <location evidence="1 12">Mitochondrion membrane</location>
        <topology evidence="1 12">Single-pass membrane protein</topology>
    </subcellularLocation>
</comment>
<evidence type="ECO:0000256" key="12">
    <source>
        <dbReference type="RuleBase" id="RU003661"/>
    </source>
</evidence>